<dbReference type="PANTHER" id="PTHR12106">
    <property type="entry name" value="SORTILIN RELATED"/>
    <property type="match status" value="1"/>
</dbReference>
<dbReference type="InterPro" id="IPR002860">
    <property type="entry name" value="BNR_rpt"/>
</dbReference>
<dbReference type="Gene3D" id="2.130.10.10">
    <property type="entry name" value="YVTN repeat-like/Quinoprotein amine dehydrogenase"/>
    <property type="match status" value="4"/>
</dbReference>
<keyword evidence="1" id="KW-0732">Signal</keyword>
<dbReference type="Pfam" id="PF02012">
    <property type="entry name" value="BNR"/>
    <property type="match status" value="1"/>
</dbReference>
<protein>
    <submittedName>
        <fullName evidence="2">Glycosyl hydrolase</fullName>
    </submittedName>
</protein>
<sequence length="952" mass="106732">MKHIYTFFSLIFFISSAQLSAQNSTTGENLNKGLKQLEHLKDNSIVKNLPLKNIGPSVMSGRVTDFAVNPDDPTEFYVGYATGGLWHTINNGISFTPVMDNSPTQKIGDVAVDWKTGTIWVGTGEVNASRSSYAGIGLLKSEDKGKSWNFMGLPDSHHISRILINPDNPDEVIVGVTGHLYSPNPERGIFKTTNGGKTWDKKLFIGEYTGIIDIAVNPSNFSEMYAASWDKHREAWNFRESGKNSGIYKTTDAGDTWTLLSTKESGFPTGDGVGRIGLSVYDDNTIYAILDNQNHREKDETEKQAMGGLQKENFENMSTSKFLKLENEKLETFLRSNNFQKKYTAENVKEMVRSNKVKPSDLSLYLGSANSDLFDTPVIGAQVYRSDDGGKTWDLTHDDYLDDLYYSYGYYFGMIHVDPGNKDGIYIYGVPILKSKDAGKTFTSIDAENVHADHHALWINPKKPGHLIDGNDGGINISYDDGEHWSKNNSPSVGQFYTVNVDNENTYNIYGGLQDNGVWVGPHTNKESRRWNSSGDYNFESIMGGDGMQVEIDDRNSDIVYTGYQFGTYFRINRKSGEREYIQPRHELGERPYRFNWQTPILLSPHNQDILYMGANKLMRSMDQGNSWTPISEDLTKGAKEGDVPFGTLATISESPFQFGLIYTGSDDGLIYVSKNSGGSWTNISGNLPKDRWVSRIIASEFKKERVYATLNGYRNDDFKPYVYVSENYGETWQDISSNLPLSPVNVIREDPNNGNVLYLGTDDGLYVSLNRGQNWEVFSTGIPNVPVHDLRIQKREKDLVVGTHGRSIYIADIAAVSNLNNNELGEAISISSPEKVRFSSGWGNSYSKWMDPYVPEFTLTYYSAKKGKGMITIKSESGIEVQQIEVEADKGFNTAKYDLTIIEAAAEKLSKESKQLDIQQASNQKYYIPKGKYVMEFSINDKTAKSGFEVE</sequence>
<keyword evidence="3" id="KW-1185">Reference proteome</keyword>
<comment type="caution">
    <text evidence="2">The sequence shown here is derived from an EMBL/GenBank/DDBJ whole genome shotgun (WGS) entry which is preliminary data.</text>
</comment>
<keyword evidence="2" id="KW-0378">Hydrolase</keyword>
<dbReference type="InterPro" id="IPR036278">
    <property type="entry name" value="Sialidase_sf"/>
</dbReference>
<dbReference type="GO" id="GO:0016787">
    <property type="term" value="F:hydrolase activity"/>
    <property type="evidence" value="ECO:0007669"/>
    <property type="project" value="UniProtKB-KW"/>
</dbReference>
<dbReference type="PANTHER" id="PTHR12106:SF27">
    <property type="entry name" value="SORTILIN-RELATED RECEPTOR"/>
    <property type="match status" value="1"/>
</dbReference>
<dbReference type="Proteomes" id="UP000315131">
    <property type="component" value="Unassembled WGS sequence"/>
</dbReference>
<organism evidence="2 3">
    <name type="scientific">Christiangramia sabulilitoris</name>
    <dbReference type="NCBI Taxonomy" id="2583991"/>
    <lineage>
        <taxon>Bacteria</taxon>
        <taxon>Pseudomonadati</taxon>
        <taxon>Bacteroidota</taxon>
        <taxon>Flavobacteriia</taxon>
        <taxon>Flavobacteriales</taxon>
        <taxon>Flavobacteriaceae</taxon>
        <taxon>Christiangramia</taxon>
    </lineage>
</organism>
<evidence type="ECO:0000313" key="3">
    <source>
        <dbReference type="Proteomes" id="UP000315131"/>
    </source>
</evidence>
<dbReference type="AlphaFoldDB" id="A0A550I8E2"/>
<evidence type="ECO:0000256" key="1">
    <source>
        <dbReference type="SAM" id="SignalP"/>
    </source>
</evidence>
<reference evidence="2 3" key="1">
    <citation type="submission" date="2019-06" db="EMBL/GenBank/DDBJ databases">
        <title>Gramella sabulilitoris sp. nov., isolated from a marine sand.</title>
        <authorList>
            <person name="Yoon J.-H."/>
        </authorList>
    </citation>
    <scope>NUCLEOTIDE SEQUENCE [LARGE SCALE GENOMIC DNA]</scope>
    <source>
        <strain evidence="2 3">HSMS-1</strain>
    </source>
</reference>
<dbReference type="CDD" id="cd15482">
    <property type="entry name" value="Sialidase_non-viral"/>
    <property type="match status" value="3"/>
</dbReference>
<feature type="signal peptide" evidence="1">
    <location>
        <begin position="1"/>
        <end position="21"/>
    </location>
</feature>
<dbReference type="EMBL" id="VHSF01000001">
    <property type="protein sequence ID" value="TRO67237.1"/>
    <property type="molecule type" value="Genomic_DNA"/>
</dbReference>
<name>A0A550I8E2_9FLAO</name>
<dbReference type="InterPro" id="IPR015943">
    <property type="entry name" value="WD40/YVTN_repeat-like_dom_sf"/>
</dbReference>
<evidence type="ECO:0000313" key="2">
    <source>
        <dbReference type="EMBL" id="TRO67237.1"/>
    </source>
</evidence>
<proteinExistence type="predicted"/>
<accession>A0A550I8E2</accession>
<dbReference type="SUPFAM" id="SSF50939">
    <property type="entry name" value="Sialidases"/>
    <property type="match status" value="1"/>
</dbReference>
<dbReference type="OrthoDB" id="9757809at2"/>
<gene>
    <name evidence="2" type="ORF">FGM01_04965</name>
</gene>
<dbReference type="SUPFAM" id="SSF110296">
    <property type="entry name" value="Oligoxyloglucan reducing end-specific cellobiohydrolase"/>
    <property type="match status" value="1"/>
</dbReference>
<dbReference type="RefSeq" id="WP_143410015.1">
    <property type="nucleotide sequence ID" value="NZ_VHSF01000001.1"/>
</dbReference>
<feature type="chain" id="PRO_5022233101" evidence="1">
    <location>
        <begin position="22"/>
        <end position="952"/>
    </location>
</feature>
<dbReference type="InterPro" id="IPR050310">
    <property type="entry name" value="VPS10-sortilin"/>
</dbReference>